<protein>
    <submittedName>
        <fullName evidence="9">Chloride channel protein</fullName>
    </submittedName>
</protein>
<evidence type="ECO:0000313" key="10">
    <source>
        <dbReference type="Proteomes" id="UP000698963"/>
    </source>
</evidence>
<keyword evidence="4 8" id="KW-1133">Transmembrane helix</keyword>
<comment type="caution">
    <text evidence="9">The sequence shown here is derived from an EMBL/GenBank/DDBJ whole genome shotgun (WGS) entry which is preliminary data.</text>
</comment>
<evidence type="ECO:0000256" key="7">
    <source>
        <dbReference type="ARBA" id="ARBA00023214"/>
    </source>
</evidence>
<dbReference type="SUPFAM" id="SSF81340">
    <property type="entry name" value="Clc chloride channel"/>
    <property type="match status" value="1"/>
</dbReference>
<feature type="transmembrane region" description="Helical" evidence="8">
    <location>
        <begin position="371"/>
        <end position="393"/>
    </location>
</feature>
<dbReference type="PANTHER" id="PTHR45711">
    <property type="entry name" value="CHLORIDE CHANNEL PROTEIN"/>
    <property type="match status" value="1"/>
</dbReference>
<keyword evidence="5" id="KW-0406">Ion transport</keyword>
<feature type="transmembrane region" description="Helical" evidence="8">
    <location>
        <begin position="338"/>
        <end position="364"/>
    </location>
</feature>
<keyword evidence="3 8" id="KW-0812">Transmembrane</keyword>
<reference evidence="9" key="1">
    <citation type="journal article" date="2021" name="PeerJ">
        <title>Extensive microbial diversity within the chicken gut microbiome revealed by metagenomics and culture.</title>
        <authorList>
            <person name="Gilroy R."/>
            <person name="Ravi A."/>
            <person name="Getino M."/>
            <person name="Pursley I."/>
            <person name="Horton D.L."/>
            <person name="Alikhan N.F."/>
            <person name="Baker D."/>
            <person name="Gharbi K."/>
            <person name="Hall N."/>
            <person name="Watson M."/>
            <person name="Adriaenssens E.M."/>
            <person name="Foster-Nyarko E."/>
            <person name="Jarju S."/>
            <person name="Secka A."/>
            <person name="Antonio M."/>
            <person name="Oren A."/>
            <person name="Chaudhuri R.R."/>
            <person name="La Ragione R."/>
            <person name="Hildebrand F."/>
            <person name="Pallen M.J."/>
        </authorList>
    </citation>
    <scope>NUCLEOTIDE SEQUENCE</scope>
    <source>
        <strain evidence="9">ChiGjej2B2-19336</strain>
    </source>
</reference>
<dbReference type="Proteomes" id="UP000698963">
    <property type="component" value="Unassembled WGS sequence"/>
</dbReference>
<evidence type="ECO:0000256" key="8">
    <source>
        <dbReference type="SAM" id="Phobius"/>
    </source>
</evidence>
<feature type="transmembrane region" description="Helical" evidence="8">
    <location>
        <begin position="311"/>
        <end position="332"/>
    </location>
</feature>
<dbReference type="Gene3D" id="1.10.3080.10">
    <property type="entry name" value="Clc chloride channel"/>
    <property type="match status" value="1"/>
</dbReference>
<reference evidence="9" key="2">
    <citation type="submission" date="2021-09" db="EMBL/GenBank/DDBJ databases">
        <authorList>
            <person name="Gilroy R."/>
        </authorList>
    </citation>
    <scope>NUCLEOTIDE SEQUENCE</scope>
    <source>
        <strain evidence="9">ChiGjej2B2-19336</strain>
    </source>
</reference>
<feature type="transmembrane region" description="Helical" evidence="8">
    <location>
        <begin position="196"/>
        <end position="221"/>
    </location>
</feature>
<feature type="transmembrane region" description="Helical" evidence="8">
    <location>
        <begin position="399"/>
        <end position="421"/>
    </location>
</feature>
<feature type="transmembrane region" description="Helical" evidence="8">
    <location>
        <begin position="108"/>
        <end position="130"/>
    </location>
</feature>
<dbReference type="InterPro" id="IPR001807">
    <property type="entry name" value="ClC"/>
</dbReference>
<feature type="transmembrane region" description="Helical" evidence="8">
    <location>
        <begin position="12"/>
        <end position="38"/>
    </location>
</feature>
<feature type="transmembrane region" description="Helical" evidence="8">
    <location>
        <begin position="161"/>
        <end position="184"/>
    </location>
</feature>
<feature type="transmembrane region" description="Helical" evidence="8">
    <location>
        <begin position="233"/>
        <end position="253"/>
    </location>
</feature>
<keyword evidence="6 8" id="KW-0472">Membrane</keyword>
<dbReference type="GO" id="GO:0005886">
    <property type="term" value="C:plasma membrane"/>
    <property type="evidence" value="ECO:0007669"/>
    <property type="project" value="TreeGrafter"/>
</dbReference>
<evidence type="ECO:0000256" key="6">
    <source>
        <dbReference type="ARBA" id="ARBA00023136"/>
    </source>
</evidence>
<evidence type="ECO:0000256" key="2">
    <source>
        <dbReference type="ARBA" id="ARBA00022448"/>
    </source>
</evidence>
<dbReference type="PRINTS" id="PR00762">
    <property type="entry name" value="CLCHANNEL"/>
</dbReference>
<keyword evidence="2" id="KW-0813">Transport</keyword>
<dbReference type="EMBL" id="DYZA01000134">
    <property type="protein sequence ID" value="HJD97323.1"/>
    <property type="molecule type" value="Genomic_DNA"/>
</dbReference>
<dbReference type="InterPro" id="IPR014743">
    <property type="entry name" value="Cl-channel_core"/>
</dbReference>
<gene>
    <name evidence="9" type="ORF">K8W16_06735</name>
</gene>
<name>A0A921DRS7_9BACT</name>
<evidence type="ECO:0000256" key="3">
    <source>
        <dbReference type="ARBA" id="ARBA00022692"/>
    </source>
</evidence>
<feature type="transmembrane region" description="Helical" evidence="8">
    <location>
        <begin position="58"/>
        <end position="79"/>
    </location>
</feature>
<dbReference type="RefSeq" id="WP_304122331.1">
    <property type="nucleotide sequence ID" value="NZ_DYZA01000134.1"/>
</dbReference>
<comment type="subcellular location">
    <subcellularLocation>
        <location evidence="1">Membrane</location>
        <topology evidence="1">Multi-pass membrane protein</topology>
    </subcellularLocation>
</comment>
<evidence type="ECO:0000256" key="5">
    <source>
        <dbReference type="ARBA" id="ARBA00023065"/>
    </source>
</evidence>
<organism evidence="9 10">
    <name type="scientific">Mailhella massiliensis</name>
    <dbReference type="NCBI Taxonomy" id="1903261"/>
    <lineage>
        <taxon>Bacteria</taxon>
        <taxon>Pseudomonadati</taxon>
        <taxon>Thermodesulfobacteriota</taxon>
        <taxon>Desulfovibrionia</taxon>
        <taxon>Desulfovibrionales</taxon>
        <taxon>Desulfovibrionaceae</taxon>
        <taxon>Mailhella</taxon>
    </lineage>
</organism>
<proteinExistence type="predicted"/>
<dbReference type="AlphaFoldDB" id="A0A921DRS7"/>
<dbReference type="PANTHER" id="PTHR45711:SF6">
    <property type="entry name" value="CHLORIDE CHANNEL PROTEIN"/>
    <property type="match status" value="1"/>
</dbReference>
<evidence type="ECO:0000313" key="9">
    <source>
        <dbReference type="EMBL" id="HJD97323.1"/>
    </source>
</evidence>
<keyword evidence="7" id="KW-0868">Chloride</keyword>
<evidence type="ECO:0000256" key="4">
    <source>
        <dbReference type="ARBA" id="ARBA00022989"/>
    </source>
</evidence>
<accession>A0A921DRS7</accession>
<dbReference type="Pfam" id="PF00654">
    <property type="entry name" value="Voltage_CLC"/>
    <property type="match status" value="1"/>
</dbReference>
<dbReference type="GO" id="GO:0005247">
    <property type="term" value="F:voltage-gated chloride channel activity"/>
    <property type="evidence" value="ECO:0007669"/>
    <property type="project" value="TreeGrafter"/>
</dbReference>
<feature type="transmembrane region" description="Helical" evidence="8">
    <location>
        <begin position="273"/>
        <end position="291"/>
    </location>
</feature>
<sequence length="440" mass="47399">MDERHHKRWTHWANRGLLALEGVFTGVACAFVICLFRLSRDSAAPVIASWLSTWKEHWYTAPLWLFILIASARFLGWLVRRVPLISGSGIPQTELIVRGRLHISRREWLRILPAKFTGCLVSTLGGLSLGREGPCIQMGAATAAILTGLWDRFWFSGHIHIAAGAAAGMTAAFGSPVAGLLFVFEEMKSRFTWGGFIAVGFSVASAELMTRFVFGFGLVFPFSHVQAPAISELWMLPFMGVLMGAAGVLYNKALLGTKNFEAAHTPLSQNWRILPPMLVAFLLAFLCPSVLGGGEELAGSLIRFTGQPSSVLSCLLLLAGLKIAFSLLSYTGNVPGGILMPMLCIGALLGALCGQALLGVGLIAQDSWQSFIIYGMAGFFVSMVRVPLTGIALVTEMSGALSCLPGAFVVAFIAFWTANALRCPPVYDSLRAAIVVSRKK</sequence>
<evidence type="ECO:0000256" key="1">
    <source>
        <dbReference type="ARBA" id="ARBA00004141"/>
    </source>
</evidence>